<sequence length="708" mass="82753">MQNSNTGDTTSTSHTTLPQPPSKNSEFSFLTNSDGYSSIEDEEQFSKLKPKRYGGELDEGHAFYFSDMIDIMSKEKDLNRKFYRMRVLLHGSREKKERPLFQHESDVVLSWTSSLRASEVMYRSVQAFGTGLERDLQKLVEFGLVNHLLIFITHGYRFRFWDEGAPTRDDVSVDHFLYEPRNFQDMSLHYPMYAAETLLLILKHSDWNTFLAIMERYFSSKQNGPRSSKLINDGKHTIMNGVGVFYKSLKYGLAGMKETILVILKTIHTRCKTFQKNILYNTKFPLIEALFECIDSLTPENLCKELSTLPGEAQKRHFGNRFDPTTESGKIVIGYWTENVRDSIVDVIGIFLNEAKKNGNRKMYLDPKYVFPWTEEEIKVKPDRANYNKILHRMTDLIYQKPLTELKVIQYHYWLPGMFSNMLFEKEVCDSSNSLEQVIDIDYQLLDFISGEDEMLDKLFGFMKRLYHDPMYKLSNFLESTRRFLIAHDGTDHPFEITHNKFRHLMEMIELSMVDLLSWITCNSLTAYKCVQYDNHILMEDFLKQDNNFTEYLNMDVFSKPALSFHSILDETEGYYSMGRNTCILSIIHNMFIAAPEHANRLPDIHNLLLKGVIENKDLINTCFVSGIKNYQIGLHAYISLFRVFGELMEEFVGKAQVDQQRAILSSNIGEMCLRIDKHDLAEKYLKYSLKYDPNNEKTKRRLDRVKK</sequence>
<dbReference type="InParanoid" id="D2V5K2"/>
<dbReference type="VEuPathDB" id="AmoebaDB:NAEGRDRAFT_57200"/>
<evidence type="ECO:0000313" key="3">
    <source>
        <dbReference type="Proteomes" id="UP000006671"/>
    </source>
</evidence>
<proteinExistence type="predicted"/>
<evidence type="ECO:0000256" key="1">
    <source>
        <dbReference type="SAM" id="MobiDB-lite"/>
    </source>
</evidence>
<name>D2V5K2_NAEGR</name>
<protein>
    <submittedName>
        <fullName evidence="2">Predicted protein</fullName>
    </submittedName>
</protein>
<dbReference type="GeneID" id="8849477"/>
<reference evidence="2 3" key="1">
    <citation type="journal article" date="2010" name="Cell">
        <title>The genome of Naegleria gruberi illuminates early eukaryotic versatility.</title>
        <authorList>
            <person name="Fritz-Laylin L.K."/>
            <person name="Prochnik S.E."/>
            <person name="Ginger M.L."/>
            <person name="Dacks J.B."/>
            <person name="Carpenter M.L."/>
            <person name="Field M.C."/>
            <person name="Kuo A."/>
            <person name="Paredez A."/>
            <person name="Chapman J."/>
            <person name="Pham J."/>
            <person name="Shu S."/>
            <person name="Neupane R."/>
            <person name="Cipriano M."/>
            <person name="Mancuso J."/>
            <person name="Tu H."/>
            <person name="Salamov A."/>
            <person name="Lindquist E."/>
            <person name="Shapiro H."/>
            <person name="Lucas S."/>
            <person name="Grigoriev I.V."/>
            <person name="Cande W.Z."/>
            <person name="Fulton C."/>
            <person name="Rokhsar D.S."/>
            <person name="Dawson S.C."/>
        </authorList>
    </citation>
    <scope>NUCLEOTIDE SEQUENCE [LARGE SCALE GENOMIC DNA]</scope>
    <source>
        <strain evidence="2 3">NEG-M</strain>
    </source>
</reference>
<accession>D2V5K2</accession>
<dbReference type="KEGG" id="ngr:NAEGRDRAFT_57200"/>
<keyword evidence="3" id="KW-1185">Reference proteome</keyword>
<organism evidence="3">
    <name type="scientific">Naegleria gruberi</name>
    <name type="common">Amoeba</name>
    <dbReference type="NCBI Taxonomy" id="5762"/>
    <lineage>
        <taxon>Eukaryota</taxon>
        <taxon>Discoba</taxon>
        <taxon>Heterolobosea</taxon>
        <taxon>Tetramitia</taxon>
        <taxon>Eutetramitia</taxon>
        <taxon>Vahlkampfiidae</taxon>
        <taxon>Naegleria</taxon>
    </lineage>
</organism>
<dbReference type="Proteomes" id="UP000006671">
    <property type="component" value="Unassembled WGS sequence"/>
</dbReference>
<dbReference type="EMBL" id="GG738853">
    <property type="protein sequence ID" value="EFC47664.1"/>
    <property type="molecule type" value="Genomic_DNA"/>
</dbReference>
<feature type="region of interest" description="Disordered" evidence="1">
    <location>
        <begin position="1"/>
        <end position="34"/>
    </location>
</feature>
<feature type="compositionally biased region" description="Polar residues" evidence="1">
    <location>
        <begin position="23"/>
        <end position="34"/>
    </location>
</feature>
<dbReference type="AlphaFoldDB" id="D2V5K2"/>
<evidence type="ECO:0000313" key="2">
    <source>
        <dbReference type="EMBL" id="EFC47664.1"/>
    </source>
</evidence>
<gene>
    <name evidence="2" type="ORF">NAEGRDRAFT_57200</name>
</gene>
<feature type="compositionally biased region" description="Low complexity" evidence="1">
    <location>
        <begin position="1"/>
        <end position="17"/>
    </location>
</feature>
<dbReference type="RefSeq" id="XP_002680408.1">
    <property type="nucleotide sequence ID" value="XM_002680362.1"/>
</dbReference>